<dbReference type="InterPro" id="IPR011763">
    <property type="entry name" value="COA_CT_C"/>
</dbReference>
<dbReference type="Pfam" id="PF01039">
    <property type="entry name" value="Carboxyl_trans"/>
    <property type="match status" value="1"/>
</dbReference>
<name>A0ABN3BEZ8_9ACTN</name>
<evidence type="ECO:0000256" key="1">
    <source>
        <dbReference type="SAM" id="MobiDB-lite"/>
    </source>
</evidence>
<dbReference type="PANTHER" id="PTHR43842">
    <property type="entry name" value="PROPIONYL-COA CARBOXYLASE BETA CHAIN"/>
    <property type="match status" value="1"/>
</dbReference>
<accession>A0ABN3BEZ8</accession>
<proteinExistence type="predicted"/>
<feature type="domain" description="CoA carboxyltransferase C-terminal" evidence="3">
    <location>
        <begin position="287"/>
        <end position="522"/>
    </location>
</feature>
<dbReference type="PROSITE" id="PS50989">
    <property type="entry name" value="COA_CT_CTER"/>
    <property type="match status" value="1"/>
</dbReference>
<dbReference type="RefSeq" id="WP_079080857.1">
    <property type="nucleotide sequence ID" value="NZ_BAAAOQ010000005.1"/>
</dbReference>
<protein>
    <submittedName>
        <fullName evidence="4">Acyl-CoA carboxylase subunit beta</fullName>
    </submittedName>
</protein>
<dbReference type="Proteomes" id="UP001501391">
    <property type="component" value="Unassembled WGS sequence"/>
</dbReference>
<dbReference type="InterPro" id="IPR034733">
    <property type="entry name" value="AcCoA_carboxyl_beta"/>
</dbReference>
<keyword evidence="5" id="KW-1185">Reference proteome</keyword>
<dbReference type="SUPFAM" id="SSF52096">
    <property type="entry name" value="ClpP/crotonase"/>
    <property type="match status" value="2"/>
</dbReference>
<dbReference type="PANTHER" id="PTHR43842:SF2">
    <property type="entry name" value="PROPIONYL-COA CARBOXYLASE BETA CHAIN, MITOCHONDRIAL"/>
    <property type="match status" value="1"/>
</dbReference>
<sequence length="540" mass="58315">MLTPVTGPARSALLPDDREEAVRRDDLRTRTEELTRLKAVIREGPGAQATAAQRAKGKLTVRERLDLLFDEGTFVEIEAFRKHRATAFGLADKRPHTDGVVVGWGLVHGQKVFAYAHDFRMFGGALGEAHAAKIHKLMDMAVAAGAPLVSLCDGAGARIQEGVTALAGYGGIFRRNALASGVIPQISVILGPCAGGAAYSPALTDFVFMVRDMAQMFITGPDVVQAVTGEQISMNGLGGADVHAGVSGVSSFVYDDEYSCLADVRYLLSLLPANNRSLPPVVPCTDPVDRRTDALLDLVPSVPTQAYDILRVIEEIVDDGEYFEVQPNWARNIVCALARMGGRLVGVVANQPMVSAGTLDIDASDKGARFVQMCDSFSIPLVTLVDVPGFLPGREQEHQGIIRHGAKLLYAYCVATVPRIQLILRKAYGGAWIVMDSRSIGTDLSLAWPINEIAVMGAEGAANVIFRREIAASSDPEKTREQCIRSYREELVHPYYAAEHGLVDDVIDPAHTRETLVRALEMLEGKRASLAARKHGNPPV</sequence>
<evidence type="ECO:0000259" key="3">
    <source>
        <dbReference type="PROSITE" id="PS50989"/>
    </source>
</evidence>
<dbReference type="Gene3D" id="3.90.226.10">
    <property type="entry name" value="2-enoyl-CoA Hydratase, Chain A, domain 1"/>
    <property type="match status" value="2"/>
</dbReference>
<gene>
    <name evidence="4" type="ORF">GCM10009787_18750</name>
</gene>
<feature type="domain" description="CoA carboxyltransferase N-terminal" evidence="2">
    <location>
        <begin position="27"/>
        <end position="283"/>
    </location>
</feature>
<feature type="region of interest" description="Disordered" evidence="1">
    <location>
        <begin position="1"/>
        <end position="20"/>
    </location>
</feature>
<dbReference type="InterPro" id="IPR051047">
    <property type="entry name" value="AccD/PCCB"/>
</dbReference>
<dbReference type="EMBL" id="BAAAOQ010000005">
    <property type="protein sequence ID" value="GAA2194111.1"/>
    <property type="molecule type" value="Genomic_DNA"/>
</dbReference>
<evidence type="ECO:0000259" key="2">
    <source>
        <dbReference type="PROSITE" id="PS50980"/>
    </source>
</evidence>
<dbReference type="InterPro" id="IPR011762">
    <property type="entry name" value="COA_CT_N"/>
</dbReference>
<comment type="caution">
    <text evidence="4">The sequence shown here is derived from an EMBL/GenBank/DDBJ whole genome shotgun (WGS) entry which is preliminary data.</text>
</comment>
<organism evidence="4 5">
    <name type="scientific">Streptomyces bangladeshensis</name>
    <dbReference type="NCBI Taxonomy" id="295352"/>
    <lineage>
        <taxon>Bacteria</taxon>
        <taxon>Bacillati</taxon>
        <taxon>Actinomycetota</taxon>
        <taxon>Actinomycetes</taxon>
        <taxon>Kitasatosporales</taxon>
        <taxon>Streptomycetaceae</taxon>
        <taxon>Streptomyces</taxon>
    </lineage>
</organism>
<dbReference type="InterPro" id="IPR029045">
    <property type="entry name" value="ClpP/crotonase-like_dom_sf"/>
</dbReference>
<reference evidence="4 5" key="1">
    <citation type="journal article" date="2019" name="Int. J. Syst. Evol. Microbiol.">
        <title>The Global Catalogue of Microorganisms (GCM) 10K type strain sequencing project: providing services to taxonomists for standard genome sequencing and annotation.</title>
        <authorList>
            <consortium name="The Broad Institute Genomics Platform"/>
            <consortium name="The Broad Institute Genome Sequencing Center for Infectious Disease"/>
            <person name="Wu L."/>
            <person name="Ma J."/>
        </authorList>
    </citation>
    <scope>NUCLEOTIDE SEQUENCE [LARGE SCALE GENOMIC DNA]</scope>
    <source>
        <strain evidence="4 5">JCM 14924</strain>
    </source>
</reference>
<evidence type="ECO:0000313" key="4">
    <source>
        <dbReference type="EMBL" id="GAA2194111.1"/>
    </source>
</evidence>
<dbReference type="PROSITE" id="PS50980">
    <property type="entry name" value="COA_CT_NTER"/>
    <property type="match status" value="1"/>
</dbReference>
<evidence type="ECO:0000313" key="5">
    <source>
        <dbReference type="Proteomes" id="UP001501391"/>
    </source>
</evidence>